<sequence length="244" mass="26708">MAPFPSSSARPPWGSLGNQAPLCILVDSREISSGPSVISTLKAAHGVKVQVCPLGSCDYIISNRLAVERMSQAELLNGAQRSKAAQRAQQLKSTFDRICVLIEKERAKAGEAQRGTQRTKHYDSLLSSFLRGGIRVLFSSSQEETAELLKELALVEQRKGAAIVVPTEVQGPGQDALRFYLSMPGVSYVAALALCHGFCSVEEMANSSPSELAARAQVTRQKAEEIYRYLRYSFDKQMLPERVT</sequence>
<gene>
    <name evidence="1" type="ORF">K3G42_033546</name>
</gene>
<dbReference type="Proteomes" id="UP000827872">
    <property type="component" value="Linkage Group LG02"/>
</dbReference>
<keyword evidence="2" id="KW-1185">Reference proteome</keyword>
<evidence type="ECO:0000313" key="1">
    <source>
        <dbReference type="EMBL" id="KAH8015189.1"/>
    </source>
</evidence>
<name>A0ACB8G6N5_9SAUR</name>
<evidence type="ECO:0000313" key="2">
    <source>
        <dbReference type="Proteomes" id="UP000827872"/>
    </source>
</evidence>
<dbReference type="EMBL" id="CM037615">
    <property type="protein sequence ID" value="KAH8015189.1"/>
    <property type="molecule type" value="Genomic_DNA"/>
</dbReference>
<proteinExistence type="predicted"/>
<comment type="caution">
    <text evidence="1">The sequence shown here is derived from an EMBL/GenBank/DDBJ whole genome shotgun (WGS) entry which is preliminary data.</text>
</comment>
<organism evidence="1 2">
    <name type="scientific">Sphaerodactylus townsendi</name>
    <dbReference type="NCBI Taxonomy" id="933632"/>
    <lineage>
        <taxon>Eukaryota</taxon>
        <taxon>Metazoa</taxon>
        <taxon>Chordata</taxon>
        <taxon>Craniata</taxon>
        <taxon>Vertebrata</taxon>
        <taxon>Euteleostomi</taxon>
        <taxon>Lepidosauria</taxon>
        <taxon>Squamata</taxon>
        <taxon>Bifurcata</taxon>
        <taxon>Gekkota</taxon>
        <taxon>Sphaerodactylidae</taxon>
        <taxon>Sphaerodactylus</taxon>
    </lineage>
</organism>
<accession>A0ACB8G6N5</accession>
<reference evidence="1" key="1">
    <citation type="submission" date="2021-08" db="EMBL/GenBank/DDBJ databases">
        <title>The first chromosome-level gecko genome reveals the dynamic sex chromosomes of Neotropical dwarf geckos (Sphaerodactylidae: Sphaerodactylus).</title>
        <authorList>
            <person name="Pinto B.J."/>
            <person name="Keating S.E."/>
            <person name="Gamble T."/>
        </authorList>
    </citation>
    <scope>NUCLEOTIDE SEQUENCE</scope>
    <source>
        <strain evidence="1">TG3544</strain>
    </source>
</reference>
<protein>
    <submittedName>
        <fullName evidence="1">Uncharacterized protein</fullName>
    </submittedName>
</protein>